<feature type="region of interest" description="Disordered" evidence="1">
    <location>
        <begin position="51"/>
        <end position="73"/>
    </location>
</feature>
<dbReference type="EMBL" id="JBDFQZ010000012">
    <property type="protein sequence ID" value="KAK9673762.1"/>
    <property type="molecule type" value="Genomic_DNA"/>
</dbReference>
<accession>A0AAW1HCH1</accession>
<dbReference type="AlphaFoldDB" id="A0AAW1HCH1"/>
<organism evidence="2 3">
    <name type="scientific">Saponaria officinalis</name>
    <name type="common">Common soapwort</name>
    <name type="synonym">Lychnis saponaria</name>
    <dbReference type="NCBI Taxonomy" id="3572"/>
    <lineage>
        <taxon>Eukaryota</taxon>
        <taxon>Viridiplantae</taxon>
        <taxon>Streptophyta</taxon>
        <taxon>Embryophyta</taxon>
        <taxon>Tracheophyta</taxon>
        <taxon>Spermatophyta</taxon>
        <taxon>Magnoliopsida</taxon>
        <taxon>eudicotyledons</taxon>
        <taxon>Gunneridae</taxon>
        <taxon>Pentapetalae</taxon>
        <taxon>Caryophyllales</taxon>
        <taxon>Caryophyllaceae</taxon>
        <taxon>Caryophylleae</taxon>
        <taxon>Saponaria</taxon>
    </lineage>
</organism>
<gene>
    <name evidence="2" type="ORF">RND81_12G187600</name>
</gene>
<sequence>MMENQLAQLAQQLSEATKTQGVFPGNTEPNPKGHVNAIYLRSGRVLSDVEAPTKRGKDVVGGENETVNDALPPTRNKDEVLIDIEDDSSAVKDQQPPPSPKAYIPPVPFPSRLAKAKVEQKYDKFIEILKSMNVNIPFLDIISEIPSYGKFLKELISKKRHVDEVHTVNVTSRV</sequence>
<feature type="compositionally biased region" description="Basic and acidic residues" evidence="1">
    <location>
        <begin position="51"/>
        <end position="60"/>
    </location>
</feature>
<name>A0AAW1HCH1_SAPOF</name>
<protein>
    <submittedName>
        <fullName evidence="2">Uncharacterized protein</fullName>
    </submittedName>
</protein>
<evidence type="ECO:0000313" key="2">
    <source>
        <dbReference type="EMBL" id="KAK9673762.1"/>
    </source>
</evidence>
<evidence type="ECO:0000313" key="3">
    <source>
        <dbReference type="Proteomes" id="UP001443914"/>
    </source>
</evidence>
<reference evidence="2" key="1">
    <citation type="submission" date="2024-03" db="EMBL/GenBank/DDBJ databases">
        <title>WGS assembly of Saponaria officinalis var. Norfolk2.</title>
        <authorList>
            <person name="Jenkins J."/>
            <person name="Shu S."/>
            <person name="Grimwood J."/>
            <person name="Barry K."/>
            <person name="Goodstein D."/>
            <person name="Schmutz J."/>
            <person name="Leebens-Mack J."/>
            <person name="Osbourn A."/>
        </authorList>
    </citation>
    <scope>NUCLEOTIDE SEQUENCE [LARGE SCALE GENOMIC DNA]</scope>
    <source>
        <strain evidence="2">JIC</strain>
    </source>
</reference>
<proteinExistence type="predicted"/>
<evidence type="ECO:0000256" key="1">
    <source>
        <dbReference type="SAM" id="MobiDB-lite"/>
    </source>
</evidence>
<keyword evidence="3" id="KW-1185">Reference proteome</keyword>
<dbReference type="Proteomes" id="UP001443914">
    <property type="component" value="Unassembled WGS sequence"/>
</dbReference>
<comment type="caution">
    <text evidence="2">The sequence shown here is derived from an EMBL/GenBank/DDBJ whole genome shotgun (WGS) entry which is preliminary data.</text>
</comment>